<proteinExistence type="predicted"/>
<organism evidence="3 4">
    <name type="scientific">Candidatus Magasanikbacteria bacterium RIFCSPLOWO2_12_FULL_43_12</name>
    <dbReference type="NCBI Taxonomy" id="1798692"/>
    <lineage>
        <taxon>Bacteria</taxon>
        <taxon>Candidatus Magasanikiibacteriota</taxon>
    </lineage>
</organism>
<evidence type="ECO:0000313" key="3">
    <source>
        <dbReference type="EMBL" id="OGH75683.1"/>
    </source>
</evidence>
<feature type="transmembrane region" description="Helical" evidence="2">
    <location>
        <begin position="52"/>
        <end position="73"/>
    </location>
</feature>
<protein>
    <submittedName>
        <fullName evidence="3">Uncharacterized protein</fullName>
    </submittedName>
</protein>
<dbReference type="STRING" id="1798692.A3G00_04295"/>
<comment type="caution">
    <text evidence="3">The sequence shown here is derived from an EMBL/GenBank/DDBJ whole genome shotgun (WGS) entry which is preliminary data.</text>
</comment>
<gene>
    <name evidence="3" type="ORF">A3G00_04295</name>
</gene>
<dbReference type="AlphaFoldDB" id="A0A1F6MW80"/>
<accession>A0A1F6MW80</accession>
<name>A0A1F6MW80_9BACT</name>
<evidence type="ECO:0000256" key="2">
    <source>
        <dbReference type="SAM" id="Phobius"/>
    </source>
</evidence>
<reference evidence="3 4" key="1">
    <citation type="journal article" date="2016" name="Nat. Commun.">
        <title>Thousands of microbial genomes shed light on interconnected biogeochemical processes in an aquifer system.</title>
        <authorList>
            <person name="Anantharaman K."/>
            <person name="Brown C.T."/>
            <person name="Hug L.A."/>
            <person name="Sharon I."/>
            <person name="Castelle C.J."/>
            <person name="Probst A.J."/>
            <person name="Thomas B.C."/>
            <person name="Singh A."/>
            <person name="Wilkins M.J."/>
            <person name="Karaoz U."/>
            <person name="Brodie E.L."/>
            <person name="Williams K.H."/>
            <person name="Hubbard S.S."/>
            <person name="Banfield J.F."/>
        </authorList>
    </citation>
    <scope>NUCLEOTIDE SEQUENCE [LARGE SCALE GENOMIC DNA]</scope>
</reference>
<keyword evidence="2" id="KW-0812">Transmembrane</keyword>
<evidence type="ECO:0000256" key="1">
    <source>
        <dbReference type="SAM" id="MobiDB-lite"/>
    </source>
</evidence>
<feature type="region of interest" description="Disordered" evidence="1">
    <location>
        <begin position="1"/>
        <end position="24"/>
    </location>
</feature>
<dbReference type="Proteomes" id="UP000178347">
    <property type="component" value="Unassembled WGS sequence"/>
</dbReference>
<keyword evidence="2" id="KW-0472">Membrane</keyword>
<keyword evidence="2" id="KW-1133">Transmembrane helix</keyword>
<sequence>MPQTHHEEHNDCCGNHEHQSVEVKETPNEIEQLKAEILGTLENKTEKSKLPWGSLSVMIVLAVLALLSVVQTIQSAMLLSKIKGGNLNLGGSAQSSSIESAPDMVGGC</sequence>
<evidence type="ECO:0000313" key="4">
    <source>
        <dbReference type="Proteomes" id="UP000178347"/>
    </source>
</evidence>
<dbReference type="EMBL" id="MFQN01000004">
    <property type="protein sequence ID" value="OGH75683.1"/>
    <property type="molecule type" value="Genomic_DNA"/>
</dbReference>